<dbReference type="InterPro" id="IPR011545">
    <property type="entry name" value="DEAD/DEAH_box_helicase_dom"/>
</dbReference>
<comment type="domain">
    <text evidence="6">The Q motif is unique to and characteristic of the DEAD box family of RNA helicases and controls ATP binding and hydrolysis.</text>
</comment>
<evidence type="ECO:0000256" key="2">
    <source>
        <dbReference type="ARBA" id="ARBA00022801"/>
    </source>
</evidence>
<dbReference type="AlphaFoldDB" id="A0ABD2Q499"/>
<evidence type="ECO:0000313" key="10">
    <source>
        <dbReference type="Proteomes" id="UP001626550"/>
    </source>
</evidence>
<dbReference type="Gene3D" id="3.40.50.300">
    <property type="entry name" value="P-loop containing nucleotide triphosphate hydrolases"/>
    <property type="match status" value="1"/>
</dbReference>
<keyword evidence="6" id="KW-0694">RNA-binding</keyword>
<dbReference type="PROSITE" id="PS51192">
    <property type="entry name" value="HELICASE_ATP_BIND_1"/>
    <property type="match status" value="1"/>
</dbReference>
<dbReference type="Pfam" id="PF00270">
    <property type="entry name" value="DEAD"/>
    <property type="match status" value="1"/>
</dbReference>
<gene>
    <name evidence="9" type="primary">DBP4</name>
    <name evidence="9" type="ORF">Ciccas_007435</name>
</gene>
<keyword evidence="2 6" id="KW-0378">Hydrolase</keyword>
<keyword evidence="10" id="KW-1185">Reference proteome</keyword>
<evidence type="ECO:0000256" key="6">
    <source>
        <dbReference type="RuleBase" id="RU365068"/>
    </source>
</evidence>
<evidence type="ECO:0000256" key="3">
    <source>
        <dbReference type="ARBA" id="ARBA00022806"/>
    </source>
</evidence>
<sequence length="222" mass="24830">MAQNRSTRKVFENKSEIKQKQRLTLDQSIEILKAKYANLTEEHASTIDMFSKLPLSEPTLRALIKNDFKKLTAIQRLAIPCALQGHDLVAEAVTGSGKTLAFVLPLLECLYVNKIGPLDGIAALVLAPTRELTSQIFNVLKHMSKLHNFTLIDVIGGRQSSVMNSEWQMISRANIVVATPGRMAQHNLENFSLDMCNLKMLVLDEADRLLDPTFRSDLESIL</sequence>
<keyword evidence="3 6" id="KW-0347">Helicase</keyword>
<dbReference type="PROSITE" id="PS51195">
    <property type="entry name" value="Q_MOTIF"/>
    <property type="match status" value="1"/>
</dbReference>
<dbReference type="GO" id="GO:0003724">
    <property type="term" value="F:RNA helicase activity"/>
    <property type="evidence" value="ECO:0007669"/>
    <property type="project" value="UniProtKB-EC"/>
</dbReference>
<comment type="catalytic activity">
    <reaction evidence="6">
        <text>ATP + H2O = ADP + phosphate + H(+)</text>
        <dbReference type="Rhea" id="RHEA:13065"/>
        <dbReference type="ChEBI" id="CHEBI:15377"/>
        <dbReference type="ChEBI" id="CHEBI:15378"/>
        <dbReference type="ChEBI" id="CHEBI:30616"/>
        <dbReference type="ChEBI" id="CHEBI:43474"/>
        <dbReference type="ChEBI" id="CHEBI:456216"/>
        <dbReference type="EC" id="3.6.4.13"/>
    </reaction>
</comment>
<keyword evidence="4 6" id="KW-0067">ATP-binding</keyword>
<comment type="function">
    <text evidence="6">RNA helicase.</text>
</comment>
<dbReference type="InterPro" id="IPR027417">
    <property type="entry name" value="P-loop_NTPase"/>
</dbReference>
<feature type="domain" description="DEAD-box RNA helicase Q" evidence="8">
    <location>
        <begin position="48"/>
        <end position="76"/>
    </location>
</feature>
<feature type="non-terminal residue" evidence="9">
    <location>
        <position position="222"/>
    </location>
</feature>
<dbReference type="InterPro" id="IPR014001">
    <property type="entry name" value="Helicase_ATP-bd"/>
</dbReference>
<dbReference type="GO" id="GO:0016787">
    <property type="term" value="F:hydrolase activity"/>
    <property type="evidence" value="ECO:0007669"/>
    <property type="project" value="UniProtKB-KW"/>
</dbReference>
<dbReference type="InterPro" id="IPR000629">
    <property type="entry name" value="RNA-helicase_DEAD-box_CS"/>
</dbReference>
<comment type="similarity">
    <text evidence="6">Belongs to the DEAD box helicase family.</text>
</comment>
<feature type="short sequence motif" description="Q motif" evidence="5">
    <location>
        <begin position="48"/>
        <end position="76"/>
    </location>
</feature>
<comment type="caution">
    <text evidence="9">The sequence shown here is derived from an EMBL/GenBank/DDBJ whole genome shotgun (WGS) entry which is preliminary data.</text>
</comment>
<evidence type="ECO:0000256" key="1">
    <source>
        <dbReference type="ARBA" id="ARBA00022741"/>
    </source>
</evidence>
<proteinExistence type="inferred from homology"/>
<dbReference type="GO" id="GO:0005524">
    <property type="term" value="F:ATP binding"/>
    <property type="evidence" value="ECO:0007669"/>
    <property type="project" value="UniProtKB-UniRule"/>
</dbReference>
<evidence type="ECO:0000259" key="7">
    <source>
        <dbReference type="PROSITE" id="PS51192"/>
    </source>
</evidence>
<evidence type="ECO:0000313" key="9">
    <source>
        <dbReference type="EMBL" id="KAL3313962.1"/>
    </source>
</evidence>
<dbReference type="SUPFAM" id="SSF52540">
    <property type="entry name" value="P-loop containing nucleoside triphosphate hydrolases"/>
    <property type="match status" value="1"/>
</dbReference>
<reference evidence="9 10" key="1">
    <citation type="submission" date="2024-11" db="EMBL/GenBank/DDBJ databases">
        <title>Adaptive evolution of stress response genes in parasites aligns with host niche diversity.</title>
        <authorList>
            <person name="Hahn C."/>
            <person name="Resl P."/>
        </authorList>
    </citation>
    <scope>NUCLEOTIDE SEQUENCE [LARGE SCALE GENOMIC DNA]</scope>
    <source>
        <strain evidence="9">EGGRZ-B1_66</strain>
        <tissue evidence="9">Body</tissue>
    </source>
</reference>
<evidence type="ECO:0000256" key="4">
    <source>
        <dbReference type="ARBA" id="ARBA00022840"/>
    </source>
</evidence>
<dbReference type="Proteomes" id="UP001626550">
    <property type="component" value="Unassembled WGS sequence"/>
</dbReference>
<accession>A0ABD2Q499</accession>
<organism evidence="9 10">
    <name type="scientific">Cichlidogyrus casuarinus</name>
    <dbReference type="NCBI Taxonomy" id="1844966"/>
    <lineage>
        <taxon>Eukaryota</taxon>
        <taxon>Metazoa</taxon>
        <taxon>Spiralia</taxon>
        <taxon>Lophotrochozoa</taxon>
        <taxon>Platyhelminthes</taxon>
        <taxon>Monogenea</taxon>
        <taxon>Monopisthocotylea</taxon>
        <taxon>Dactylogyridea</taxon>
        <taxon>Ancyrocephalidae</taxon>
        <taxon>Cichlidogyrus</taxon>
    </lineage>
</organism>
<evidence type="ECO:0000256" key="5">
    <source>
        <dbReference type="PROSITE-ProRule" id="PRU00552"/>
    </source>
</evidence>
<keyword evidence="1 6" id="KW-0547">Nucleotide-binding</keyword>
<dbReference type="PROSITE" id="PS00039">
    <property type="entry name" value="DEAD_ATP_HELICASE"/>
    <property type="match status" value="1"/>
</dbReference>
<dbReference type="EMBL" id="JBJKFK010001142">
    <property type="protein sequence ID" value="KAL3313962.1"/>
    <property type="molecule type" value="Genomic_DNA"/>
</dbReference>
<dbReference type="PANTHER" id="PTHR24031">
    <property type="entry name" value="RNA HELICASE"/>
    <property type="match status" value="1"/>
</dbReference>
<evidence type="ECO:0000259" key="8">
    <source>
        <dbReference type="PROSITE" id="PS51195"/>
    </source>
</evidence>
<name>A0ABD2Q499_9PLAT</name>
<dbReference type="GO" id="GO:0003723">
    <property type="term" value="F:RNA binding"/>
    <property type="evidence" value="ECO:0007669"/>
    <property type="project" value="UniProtKB-UniRule"/>
</dbReference>
<protein>
    <recommendedName>
        <fullName evidence="6">ATP-dependent RNA helicase</fullName>
        <ecNumber evidence="6">3.6.4.13</ecNumber>
    </recommendedName>
</protein>
<dbReference type="SMART" id="SM00487">
    <property type="entry name" value="DEXDc"/>
    <property type="match status" value="1"/>
</dbReference>
<dbReference type="EC" id="3.6.4.13" evidence="6"/>
<dbReference type="InterPro" id="IPR014014">
    <property type="entry name" value="RNA_helicase_DEAD_Q_motif"/>
</dbReference>
<feature type="domain" description="Helicase ATP-binding" evidence="7">
    <location>
        <begin position="79"/>
        <end position="222"/>
    </location>
</feature>